<evidence type="ECO:0000313" key="1">
    <source>
        <dbReference type="EMBL" id="SHE56497.1"/>
    </source>
</evidence>
<protein>
    <submittedName>
        <fullName evidence="1">Uncharacterized protein</fullName>
    </submittedName>
</protein>
<sequence>MRRYAVESARFLDAGAFYAAKIARFLMGTLCEGEPSKTVLFLKHRRVLCEKAVENALFLHIAAKEQSHFFHFTHFRPARGFRFPVNTGSRQAGLQPFARLFPDGEG</sequence>
<evidence type="ECO:0000313" key="2">
    <source>
        <dbReference type="Proteomes" id="UP000184029"/>
    </source>
</evidence>
<proteinExistence type="predicted"/>
<reference evidence="1 2" key="1">
    <citation type="submission" date="2016-11" db="EMBL/GenBank/DDBJ databases">
        <authorList>
            <person name="Varghese N."/>
            <person name="Submissions S."/>
        </authorList>
    </citation>
    <scope>NUCLEOTIDE SEQUENCE [LARGE SCALE GENOMIC DNA]</scope>
    <source>
        <strain evidence="1 2">DSM 1</strain>
    </source>
</reference>
<organism evidence="1 2">
    <name type="scientific">Heyndrickxia coagulans DSM 1 = ATCC 7050</name>
    <dbReference type="NCBI Taxonomy" id="1121088"/>
    <lineage>
        <taxon>Bacteria</taxon>
        <taxon>Bacillati</taxon>
        <taxon>Bacillota</taxon>
        <taxon>Bacilli</taxon>
        <taxon>Bacillales</taxon>
        <taxon>Bacillaceae</taxon>
        <taxon>Heyndrickxia</taxon>
    </lineage>
</organism>
<dbReference type="AlphaFoldDB" id="A0A8B4BRM3"/>
<accession>A0A8B4BRM3</accession>
<name>A0A8B4BRM3_HEYCO</name>
<gene>
    <name evidence="1" type="ORF">SAMN02745208_00545</name>
</gene>
<dbReference type="Proteomes" id="UP000184029">
    <property type="component" value="Unassembled WGS sequence"/>
</dbReference>
<dbReference type="EMBL" id="FQUB01000007">
    <property type="protein sequence ID" value="SHE56497.1"/>
    <property type="molecule type" value="Genomic_DNA"/>
</dbReference>
<comment type="caution">
    <text evidence="1">The sequence shown here is derived from an EMBL/GenBank/DDBJ whole genome shotgun (WGS) entry which is preliminary data.</text>
</comment>
<dbReference type="KEGG" id="bcoa:BF29_3280"/>